<evidence type="ECO:0000313" key="9">
    <source>
        <dbReference type="EMBL" id="GLD70920.1"/>
    </source>
</evidence>
<dbReference type="InterPro" id="IPR004686">
    <property type="entry name" value="Mtc"/>
</dbReference>
<keyword evidence="3" id="KW-0813">Transport</keyword>
<evidence type="ECO:0000256" key="1">
    <source>
        <dbReference type="ARBA" id="ARBA00004225"/>
    </source>
</evidence>
<keyword evidence="10" id="KW-1185">Reference proteome</keyword>
<evidence type="ECO:0000256" key="2">
    <source>
        <dbReference type="ARBA" id="ARBA00005974"/>
    </source>
</evidence>
<dbReference type="EMBL" id="BRZM01000462">
    <property type="protein sequence ID" value="GLD70920.1"/>
    <property type="molecule type" value="Genomic_DNA"/>
</dbReference>
<reference evidence="9" key="1">
    <citation type="submission" date="2022-08" db="EMBL/GenBank/DDBJ databases">
        <title>Genome sequencing of akame (Lates japonicus).</title>
        <authorList>
            <person name="Hashiguchi Y."/>
            <person name="Takahashi H."/>
        </authorList>
    </citation>
    <scope>NUCLEOTIDE SEQUENCE</scope>
    <source>
        <strain evidence="9">Kochi</strain>
    </source>
</reference>
<evidence type="ECO:0000256" key="6">
    <source>
        <dbReference type="ARBA" id="ARBA00022989"/>
    </source>
</evidence>
<keyword evidence="8" id="KW-0472">Membrane</keyword>
<accession>A0AAD3RK60</accession>
<dbReference type="Pfam" id="PF03820">
    <property type="entry name" value="SFXNs"/>
    <property type="match status" value="1"/>
</dbReference>
<comment type="similarity">
    <text evidence="2">Belongs to the sideroflexin family.</text>
</comment>
<organism evidence="9 10">
    <name type="scientific">Lates japonicus</name>
    <name type="common">Japanese lates</name>
    <dbReference type="NCBI Taxonomy" id="270547"/>
    <lineage>
        <taxon>Eukaryota</taxon>
        <taxon>Metazoa</taxon>
        <taxon>Chordata</taxon>
        <taxon>Craniata</taxon>
        <taxon>Vertebrata</taxon>
        <taxon>Euteleostomi</taxon>
        <taxon>Actinopterygii</taxon>
        <taxon>Neopterygii</taxon>
        <taxon>Teleostei</taxon>
        <taxon>Neoteleostei</taxon>
        <taxon>Acanthomorphata</taxon>
        <taxon>Carangaria</taxon>
        <taxon>Carangaria incertae sedis</taxon>
        <taxon>Centropomidae</taxon>
        <taxon>Lates</taxon>
    </lineage>
</organism>
<evidence type="ECO:0000256" key="5">
    <source>
        <dbReference type="ARBA" id="ARBA00022970"/>
    </source>
</evidence>
<evidence type="ECO:0000256" key="4">
    <source>
        <dbReference type="ARBA" id="ARBA00022692"/>
    </source>
</evidence>
<evidence type="ECO:0000313" key="10">
    <source>
        <dbReference type="Proteomes" id="UP001279410"/>
    </source>
</evidence>
<keyword evidence="6" id="KW-1133">Transmembrane helix</keyword>
<gene>
    <name evidence="9" type="ORF">AKAME5_002223900</name>
</gene>
<keyword evidence="5" id="KW-0029">Amino-acid transport</keyword>
<evidence type="ECO:0000256" key="8">
    <source>
        <dbReference type="ARBA" id="ARBA00023136"/>
    </source>
</evidence>
<dbReference type="PANTHER" id="PTHR11153">
    <property type="entry name" value="SIDEROFLEXIN"/>
    <property type="match status" value="1"/>
</dbReference>
<dbReference type="PANTHER" id="PTHR11153:SF14">
    <property type="entry name" value="SIDEROFLEXIN-2"/>
    <property type="match status" value="1"/>
</dbReference>
<comment type="subcellular location">
    <subcellularLocation>
        <location evidence="1">Mitochondrion membrane</location>
        <topology evidence="1">Multi-pass membrane protein</topology>
    </subcellularLocation>
</comment>
<dbReference type="GO" id="GO:0015075">
    <property type="term" value="F:monoatomic ion transmembrane transporter activity"/>
    <property type="evidence" value="ECO:0007669"/>
    <property type="project" value="InterPro"/>
</dbReference>
<name>A0AAD3RK60_LATJO</name>
<dbReference type="GO" id="GO:0140300">
    <property type="term" value="P:serine import into mitochondrion"/>
    <property type="evidence" value="ECO:0007669"/>
    <property type="project" value="TreeGrafter"/>
</dbReference>
<protein>
    <submittedName>
        <fullName evidence="9">Sideroflexin-2</fullName>
    </submittedName>
</protein>
<keyword evidence="7" id="KW-0496">Mitochondrion</keyword>
<evidence type="ECO:0000256" key="3">
    <source>
        <dbReference type="ARBA" id="ARBA00022448"/>
    </source>
</evidence>
<comment type="caution">
    <text evidence="9">The sequence shown here is derived from an EMBL/GenBank/DDBJ whole genome shotgun (WGS) entry which is preliminary data.</text>
</comment>
<proteinExistence type="inferred from homology"/>
<evidence type="ECO:0000256" key="7">
    <source>
        <dbReference type="ARBA" id="ARBA00023128"/>
    </source>
</evidence>
<dbReference type="Proteomes" id="UP001279410">
    <property type="component" value="Unassembled WGS sequence"/>
</dbReference>
<sequence>MALSSFDIDAPRWDQSFGQIETLLQHHRLSNKRSYLTLRLDEASFSKAAGKTMLSYSEQGPSLGATVEQLFSPKLCDSAFHPDTGRPHEPHDACLSKSPGMAITGFMLHSCCGVLQRWVNRSFNALVNYTDRSAASPITPKQIGIKPTLRRQHSVSNGSGLNTLHKSMKAAVKGINAGGGSPESPWRARNE</sequence>
<dbReference type="GO" id="GO:0005743">
    <property type="term" value="C:mitochondrial inner membrane"/>
    <property type="evidence" value="ECO:0007669"/>
    <property type="project" value="TreeGrafter"/>
</dbReference>
<keyword evidence="4" id="KW-0812">Transmembrane</keyword>
<dbReference type="AlphaFoldDB" id="A0AAD3RK60"/>